<name>A0A563VVK6_9CYAN</name>
<evidence type="ECO:0000313" key="5">
    <source>
        <dbReference type="Proteomes" id="UP000320055"/>
    </source>
</evidence>
<gene>
    <name evidence="4" type="ORF">H1P_3350001</name>
</gene>
<feature type="domain" description="Methyl-accepting transducer" evidence="3">
    <location>
        <begin position="1"/>
        <end position="90"/>
    </location>
</feature>
<dbReference type="PANTHER" id="PTHR32089">
    <property type="entry name" value="METHYL-ACCEPTING CHEMOTAXIS PROTEIN MCPB"/>
    <property type="match status" value="1"/>
</dbReference>
<dbReference type="Gene3D" id="1.10.287.950">
    <property type="entry name" value="Methyl-accepting chemotaxis protein"/>
    <property type="match status" value="1"/>
</dbReference>
<evidence type="ECO:0000256" key="2">
    <source>
        <dbReference type="PROSITE-ProRule" id="PRU00284"/>
    </source>
</evidence>
<accession>A0A563VVK6</accession>
<evidence type="ECO:0000256" key="1">
    <source>
        <dbReference type="ARBA" id="ARBA00023224"/>
    </source>
</evidence>
<evidence type="ECO:0000313" key="4">
    <source>
        <dbReference type="EMBL" id="VEP15436.1"/>
    </source>
</evidence>
<dbReference type="Proteomes" id="UP000320055">
    <property type="component" value="Unassembled WGS sequence"/>
</dbReference>
<dbReference type="EMBL" id="CAACVJ010000263">
    <property type="protein sequence ID" value="VEP15436.1"/>
    <property type="molecule type" value="Genomic_DNA"/>
</dbReference>
<evidence type="ECO:0000259" key="3">
    <source>
        <dbReference type="PROSITE" id="PS50111"/>
    </source>
</evidence>
<dbReference type="PANTHER" id="PTHR32089:SF114">
    <property type="entry name" value="METHYL-ACCEPTING CHEMOTAXIS PROTEIN MCPB"/>
    <property type="match status" value="1"/>
</dbReference>
<keyword evidence="1 2" id="KW-0807">Transducer</keyword>
<proteinExistence type="predicted"/>
<dbReference type="SUPFAM" id="SSF58104">
    <property type="entry name" value="Methyl-accepting chemotaxis protein (MCP) signaling domain"/>
    <property type="match status" value="1"/>
</dbReference>
<dbReference type="AlphaFoldDB" id="A0A563VVK6"/>
<dbReference type="GO" id="GO:0016020">
    <property type="term" value="C:membrane"/>
    <property type="evidence" value="ECO:0007669"/>
    <property type="project" value="InterPro"/>
</dbReference>
<dbReference type="InterPro" id="IPR004089">
    <property type="entry name" value="MCPsignal_dom"/>
</dbReference>
<sequence>MAEQSAAATKEIANIVSTIQSATLEVSQAMESGTAQVVDSTRLVESTKQSLSLVLTKSQKINQLMRSISQSALSQADTSQDITSLMQKIARVSETTSKSSKKVAKSISQTAQVAKNLESTVAQFKVAD</sequence>
<keyword evidence="5" id="KW-1185">Reference proteome</keyword>
<organism evidence="4 5">
    <name type="scientific">Hyella patelloides LEGE 07179</name>
    <dbReference type="NCBI Taxonomy" id="945734"/>
    <lineage>
        <taxon>Bacteria</taxon>
        <taxon>Bacillati</taxon>
        <taxon>Cyanobacteriota</taxon>
        <taxon>Cyanophyceae</taxon>
        <taxon>Pleurocapsales</taxon>
        <taxon>Hyellaceae</taxon>
        <taxon>Hyella</taxon>
    </lineage>
</organism>
<dbReference type="PROSITE" id="PS50111">
    <property type="entry name" value="CHEMOTAXIS_TRANSDUC_2"/>
    <property type="match status" value="1"/>
</dbReference>
<protein>
    <recommendedName>
        <fullName evidence="3">Methyl-accepting transducer domain-containing protein</fullName>
    </recommendedName>
</protein>
<reference evidence="4 5" key="1">
    <citation type="submission" date="2019-01" db="EMBL/GenBank/DDBJ databases">
        <authorList>
            <person name="Brito A."/>
        </authorList>
    </citation>
    <scope>NUCLEOTIDE SEQUENCE [LARGE SCALE GENOMIC DNA]</scope>
    <source>
        <strain evidence="4">1</strain>
    </source>
</reference>
<dbReference type="Pfam" id="PF00015">
    <property type="entry name" value="MCPsignal"/>
    <property type="match status" value="1"/>
</dbReference>
<dbReference type="GO" id="GO:0007165">
    <property type="term" value="P:signal transduction"/>
    <property type="evidence" value="ECO:0007669"/>
    <property type="project" value="UniProtKB-KW"/>
</dbReference>